<evidence type="ECO:0000313" key="7">
    <source>
        <dbReference type="EMBL" id="MBB6094971.1"/>
    </source>
</evidence>
<evidence type="ECO:0000256" key="2">
    <source>
        <dbReference type="ARBA" id="ARBA00022692"/>
    </source>
</evidence>
<feature type="transmembrane region" description="Helical" evidence="5">
    <location>
        <begin position="49"/>
        <end position="69"/>
    </location>
</feature>
<proteinExistence type="predicted"/>
<feature type="domain" description="Cation efflux protein transmembrane" evidence="6">
    <location>
        <begin position="1"/>
        <end position="166"/>
    </location>
</feature>
<evidence type="ECO:0000256" key="5">
    <source>
        <dbReference type="SAM" id="Phobius"/>
    </source>
</evidence>
<feature type="transmembrane region" description="Helical" evidence="5">
    <location>
        <begin position="121"/>
        <end position="138"/>
    </location>
</feature>
<evidence type="ECO:0000259" key="6">
    <source>
        <dbReference type="Pfam" id="PF01545"/>
    </source>
</evidence>
<evidence type="ECO:0000256" key="1">
    <source>
        <dbReference type="ARBA" id="ARBA00004141"/>
    </source>
</evidence>
<dbReference type="AlphaFoldDB" id="A0A841HNV0"/>
<gene>
    <name evidence="7" type="ORF">HNQ60_003858</name>
</gene>
<evidence type="ECO:0000256" key="4">
    <source>
        <dbReference type="ARBA" id="ARBA00023136"/>
    </source>
</evidence>
<sequence>MFLVEIVASHRAQSASLLADAVDFLGDAGNYAVSLFALSMGALWRARTALLKGLTMGAFGLLVLGRAAWGALSDFTPHPATMGFVGLLALAVNVLVTVLLYKYREGDANMRSVWLCSRNDAIGNLAVIAAAVSVSLTQSAWPDLLVALLMGALAIAAGKVVIVQARQEIVEVRAHDIRDRETRRDARRVHT</sequence>
<comment type="subcellular location">
    <subcellularLocation>
        <location evidence="1">Membrane</location>
        <topology evidence="1">Multi-pass membrane protein</topology>
    </subcellularLocation>
</comment>
<dbReference type="Proteomes" id="UP000588068">
    <property type="component" value="Unassembled WGS sequence"/>
</dbReference>
<reference evidence="7 8" key="1">
    <citation type="submission" date="2020-08" db="EMBL/GenBank/DDBJ databases">
        <title>Genomic Encyclopedia of Type Strains, Phase IV (KMG-IV): sequencing the most valuable type-strain genomes for metagenomic binning, comparative biology and taxonomic classification.</title>
        <authorList>
            <person name="Goeker M."/>
        </authorList>
    </citation>
    <scope>NUCLEOTIDE SEQUENCE [LARGE SCALE GENOMIC DNA]</scope>
    <source>
        <strain evidence="7 8">DSM 26723</strain>
    </source>
</reference>
<dbReference type="GO" id="GO:0006829">
    <property type="term" value="P:zinc ion transport"/>
    <property type="evidence" value="ECO:0007669"/>
    <property type="project" value="UniProtKB-KW"/>
</dbReference>
<evidence type="ECO:0000313" key="8">
    <source>
        <dbReference type="Proteomes" id="UP000588068"/>
    </source>
</evidence>
<feature type="transmembrane region" description="Helical" evidence="5">
    <location>
        <begin position="144"/>
        <end position="163"/>
    </location>
</feature>
<keyword evidence="4 5" id="KW-0472">Membrane</keyword>
<keyword evidence="2 5" id="KW-0812">Transmembrane</keyword>
<dbReference type="SUPFAM" id="SSF161111">
    <property type="entry name" value="Cation efflux protein transmembrane domain-like"/>
    <property type="match status" value="1"/>
</dbReference>
<dbReference type="GO" id="GO:0016020">
    <property type="term" value="C:membrane"/>
    <property type="evidence" value="ECO:0007669"/>
    <property type="project" value="UniProtKB-SubCell"/>
</dbReference>
<dbReference type="Pfam" id="PF01545">
    <property type="entry name" value="Cation_efflux"/>
    <property type="match status" value="1"/>
</dbReference>
<evidence type="ECO:0000256" key="3">
    <source>
        <dbReference type="ARBA" id="ARBA00022989"/>
    </source>
</evidence>
<keyword evidence="8" id="KW-1185">Reference proteome</keyword>
<dbReference type="EMBL" id="JACHHZ010000004">
    <property type="protein sequence ID" value="MBB6094971.1"/>
    <property type="molecule type" value="Genomic_DNA"/>
</dbReference>
<dbReference type="GO" id="GO:0008324">
    <property type="term" value="F:monoatomic cation transmembrane transporter activity"/>
    <property type="evidence" value="ECO:0007669"/>
    <property type="project" value="InterPro"/>
</dbReference>
<dbReference type="InterPro" id="IPR027469">
    <property type="entry name" value="Cation_efflux_TMD_sf"/>
</dbReference>
<feature type="transmembrane region" description="Helical" evidence="5">
    <location>
        <begin position="81"/>
        <end position="101"/>
    </location>
</feature>
<organism evidence="7 8">
    <name type="scientific">Povalibacter uvarum</name>
    <dbReference type="NCBI Taxonomy" id="732238"/>
    <lineage>
        <taxon>Bacteria</taxon>
        <taxon>Pseudomonadati</taxon>
        <taxon>Pseudomonadota</taxon>
        <taxon>Gammaproteobacteria</taxon>
        <taxon>Steroidobacterales</taxon>
        <taxon>Steroidobacteraceae</taxon>
        <taxon>Povalibacter</taxon>
    </lineage>
</organism>
<protein>
    <submittedName>
        <fullName evidence="7">Co/Zn/Cd efflux system component</fullName>
    </submittedName>
</protein>
<name>A0A841HNV0_9GAMM</name>
<comment type="caution">
    <text evidence="7">The sequence shown here is derived from an EMBL/GenBank/DDBJ whole genome shotgun (WGS) entry which is preliminary data.</text>
</comment>
<dbReference type="Gene3D" id="1.20.1510.10">
    <property type="entry name" value="Cation efflux protein transmembrane domain"/>
    <property type="match status" value="1"/>
</dbReference>
<dbReference type="InterPro" id="IPR058533">
    <property type="entry name" value="Cation_efflux_TM"/>
</dbReference>
<accession>A0A841HNV0</accession>
<keyword evidence="3 5" id="KW-1133">Transmembrane helix</keyword>